<feature type="transmembrane region" description="Helical" evidence="6">
    <location>
        <begin position="141"/>
        <end position="161"/>
    </location>
</feature>
<feature type="transmembrane region" description="Helical" evidence="6">
    <location>
        <begin position="441"/>
        <end position="459"/>
    </location>
</feature>
<dbReference type="GeneID" id="123084375"/>
<gene>
    <name evidence="7" type="primary">LOC123084375</name>
</gene>
<proteinExistence type="inferred from homology"/>
<evidence type="ECO:0000256" key="5">
    <source>
        <dbReference type="ARBA" id="ARBA00023136"/>
    </source>
</evidence>
<evidence type="ECO:0000313" key="8">
    <source>
        <dbReference type="Proteomes" id="UP000019116"/>
    </source>
</evidence>
<dbReference type="Gramene" id="TraesJUL4A03G02222360.1">
    <property type="protein sequence ID" value="TraesJUL4A03G02222360.1"/>
    <property type="gene ID" value="TraesJUL4A03G02222360"/>
</dbReference>
<dbReference type="Gene3D" id="1.20.1250.20">
    <property type="entry name" value="MFS general substrate transporter like domains"/>
    <property type="match status" value="1"/>
</dbReference>
<dbReference type="InterPro" id="IPR036259">
    <property type="entry name" value="MFS_trans_sf"/>
</dbReference>
<feature type="transmembrane region" description="Helical" evidence="6">
    <location>
        <begin position="25"/>
        <end position="43"/>
    </location>
</feature>
<evidence type="ECO:0000256" key="1">
    <source>
        <dbReference type="ARBA" id="ARBA00004141"/>
    </source>
</evidence>
<dbReference type="EnsemblPlants" id="TraesCS4A02G440300.1">
    <property type="protein sequence ID" value="TraesCS4A02G440300.1"/>
    <property type="gene ID" value="TraesCS4A02G440300"/>
</dbReference>
<dbReference type="InterPro" id="IPR000109">
    <property type="entry name" value="POT_fam"/>
</dbReference>
<keyword evidence="5 6" id="KW-0472">Membrane</keyword>
<keyword evidence="8" id="KW-1185">Reference proteome</keyword>
<feature type="transmembrane region" description="Helical" evidence="6">
    <location>
        <begin position="479"/>
        <end position="499"/>
    </location>
</feature>
<dbReference type="GO" id="GO:0055085">
    <property type="term" value="P:transmembrane transport"/>
    <property type="evidence" value="ECO:0000318"/>
    <property type="project" value="GO_Central"/>
</dbReference>
<feature type="transmembrane region" description="Helical" evidence="6">
    <location>
        <begin position="207"/>
        <end position="231"/>
    </location>
</feature>
<dbReference type="OrthoDB" id="8904098at2759"/>
<evidence type="ECO:0000256" key="6">
    <source>
        <dbReference type="SAM" id="Phobius"/>
    </source>
</evidence>
<dbReference type="KEGG" id="taes:123084375"/>
<dbReference type="Gramene" id="TraesRN4A0101137900.1">
    <property type="protein sequence ID" value="TraesRN4A0101137900.1"/>
    <property type="gene ID" value="TraesRN4A0101137900"/>
</dbReference>
<dbReference type="Pfam" id="PF00854">
    <property type="entry name" value="PTR2"/>
    <property type="match status" value="1"/>
</dbReference>
<feature type="transmembrane region" description="Helical" evidence="6">
    <location>
        <begin position="520"/>
        <end position="538"/>
    </location>
</feature>
<dbReference type="Gramene" id="TraesMACUn03G04522430.1">
    <property type="protein sequence ID" value="TraesMACUn03G04522430.1"/>
    <property type="gene ID" value="TraesMACUn03G04522430"/>
</dbReference>
<dbReference type="Gramene" id="TraesCS4A03G1098400.1">
    <property type="protein sequence ID" value="TraesCS4A03G1098400.1.CDS"/>
    <property type="gene ID" value="TraesCS4A03G1098400"/>
</dbReference>
<feature type="transmembrane region" description="Helical" evidence="6">
    <location>
        <begin position="96"/>
        <end position="120"/>
    </location>
</feature>
<evidence type="ECO:0000256" key="4">
    <source>
        <dbReference type="ARBA" id="ARBA00022989"/>
    </source>
</evidence>
<feature type="transmembrane region" description="Helical" evidence="6">
    <location>
        <begin position="369"/>
        <end position="389"/>
    </location>
</feature>
<feature type="transmembrane region" description="Helical" evidence="6">
    <location>
        <begin position="334"/>
        <end position="357"/>
    </location>
</feature>
<dbReference type="Gramene" id="TraesARI4A03G02239520.1">
    <property type="protein sequence ID" value="TraesARI4A03G02239520.1"/>
    <property type="gene ID" value="TraesARI4A03G02239520"/>
</dbReference>
<dbReference type="GO" id="GO:0022857">
    <property type="term" value="F:transmembrane transporter activity"/>
    <property type="evidence" value="ECO:0000318"/>
    <property type="project" value="GO_Central"/>
</dbReference>
<keyword evidence="4 6" id="KW-1133">Transmembrane helix</keyword>
<dbReference type="Gramene" id="TraesSYM4A03G02229490.1">
    <property type="protein sequence ID" value="TraesSYM4A03G02229490.1"/>
    <property type="gene ID" value="TraesSYM4A03G02229490"/>
</dbReference>
<accession>A0A3B6I651</accession>
<reference evidence="7" key="1">
    <citation type="submission" date="2018-08" db="EMBL/GenBank/DDBJ databases">
        <authorList>
            <person name="Rossello M."/>
        </authorList>
    </citation>
    <scope>NUCLEOTIDE SEQUENCE [LARGE SCALE GENOMIC DNA]</scope>
    <source>
        <strain evidence="7">cv. Chinese Spring</strain>
    </source>
</reference>
<dbReference type="PANTHER" id="PTHR11654">
    <property type="entry name" value="OLIGOPEPTIDE TRANSPORTER-RELATED"/>
    <property type="match status" value="1"/>
</dbReference>
<dbReference type="GO" id="GO:0005886">
    <property type="term" value="C:plasma membrane"/>
    <property type="evidence" value="ECO:0000318"/>
    <property type="project" value="GO_Central"/>
</dbReference>
<evidence type="ECO:0000256" key="2">
    <source>
        <dbReference type="ARBA" id="ARBA00005982"/>
    </source>
</evidence>
<evidence type="ECO:0000313" key="7">
    <source>
        <dbReference type="EnsemblPlants" id="TraesCS4A02G440300.1"/>
    </source>
</evidence>
<organism evidence="7">
    <name type="scientific">Triticum aestivum</name>
    <name type="common">Wheat</name>
    <dbReference type="NCBI Taxonomy" id="4565"/>
    <lineage>
        <taxon>Eukaryota</taxon>
        <taxon>Viridiplantae</taxon>
        <taxon>Streptophyta</taxon>
        <taxon>Embryophyta</taxon>
        <taxon>Tracheophyta</taxon>
        <taxon>Spermatophyta</taxon>
        <taxon>Magnoliopsida</taxon>
        <taxon>Liliopsida</taxon>
        <taxon>Poales</taxon>
        <taxon>Poaceae</taxon>
        <taxon>BOP clade</taxon>
        <taxon>Pooideae</taxon>
        <taxon>Triticodae</taxon>
        <taxon>Triticeae</taxon>
        <taxon>Triticinae</taxon>
        <taxon>Triticum</taxon>
    </lineage>
</organism>
<sequence>MDNSPIAQLKPVLDQESQAKPKKGGWITLPFIAATMLGLGLAVNGTTSNMLVYLLKEYHVDGVDAAQITNIVRGSLNLVPIAGAILSDSYLGCFPVILAGAAINLLSFVLFTLTAALPSLRPPHCTSLSAKCQQASPGQLAVLYGAICLLAIGAGGTRFNISTMGADQFESTSDKDTFFNWYMVFLYTSFMLGDTAIVYIQDSISWAVGFGVCLATSALGLVMLLLGVRYYQMPATKGNPYTELARVIVASVRKVGIKVGGVHGSVQYNVGAGALVDSAADEAPSKNLRFLNRAAMITASDDSSRSGDGSGGAWRLCTVQQVEGLKALLSIIPVWSSGILLFMSIGVMIGMIVLQALAMDRSVGPHFSIPAGSVAVSCRVSFILATLVLDRVVFPLWRRITGGTPPTPLQRVGIGHVLNVTAMVAAALVERRRLAQPGVPMSVMWLLFPLGIVGVGEALHFPGSMAFYYQEFPNTLRSLATAMAPMLVALGFFSSTMFMDVVTRITAWLPENIDHGRLDNVYWTLAASGTLNLAYFLACARRYKYHNRAAT</sequence>
<dbReference type="Gramene" id="TraesCS4A02G440300.1">
    <property type="protein sequence ID" value="TraesCS4A02G440300.1"/>
    <property type="gene ID" value="TraesCS4A02G440300"/>
</dbReference>
<dbReference type="SUPFAM" id="SSF103473">
    <property type="entry name" value="MFS general substrate transporter"/>
    <property type="match status" value="1"/>
</dbReference>
<dbReference type="AlphaFoldDB" id="A0A3B6I651"/>
<dbReference type="Gramene" id="TraesWEE_scaffold_076969_01G000100.1">
    <property type="protein sequence ID" value="TraesWEE_scaffold_076969_01G000100.1"/>
    <property type="gene ID" value="TraesWEE_scaffold_076969_01G000100"/>
</dbReference>
<dbReference type="OMA" id="ITAWLPE"/>
<keyword evidence="3 6" id="KW-0812">Transmembrane</keyword>
<evidence type="ECO:0000256" key="3">
    <source>
        <dbReference type="ARBA" id="ARBA00022692"/>
    </source>
</evidence>
<comment type="subcellular location">
    <subcellularLocation>
        <location evidence="1">Membrane</location>
        <topology evidence="1">Multi-pass membrane protein</topology>
    </subcellularLocation>
</comment>
<feature type="transmembrane region" description="Helical" evidence="6">
    <location>
        <begin position="181"/>
        <end position="200"/>
    </location>
</feature>
<comment type="similarity">
    <text evidence="2">Belongs to the major facilitator superfamily. Proton-dependent oligopeptide transporter (POT/PTR) (TC 2.A.17) family.</text>
</comment>
<dbReference type="RefSeq" id="XP_044361947.1">
    <property type="nucleotide sequence ID" value="XM_044506012.1"/>
</dbReference>
<name>A0A3B6I651_WHEAT</name>
<protein>
    <submittedName>
        <fullName evidence="7">Uncharacterized protein</fullName>
    </submittedName>
</protein>
<reference evidence="7" key="2">
    <citation type="submission" date="2018-10" db="UniProtKB">
        <authorList>
            <consortium name="EnsemblPlants"/>
        </authorList>
    </citation>
    <scope>IDENTIFICATION</scope>
</reference>
<dbReference type="Proteomes" id="UP000019116">
    <property type="component" value="Chromosome 4A"/>
</dbReference>
<dbReference type="Gramene" id="TraesKAR4A01G0456620.1">
    <property type="protein sequence ID" value="cds.TraesKAR4A01G0456620.1"/>
    <property type="gene ID" value="TraesKAR4A01G0456620"/>
</dbReference>
<dbReference type="SMR" id="A0A3B6I651"/>